<sequence length="866" mass="97370">MGANSLRVVTENVHRVSRAIIPRDTLSCPSQGEMSCRSELREQFFAEDLSKPICQKEAAYRIDFPVTPLATKRTIVNHPRDEEEVAARNSGHAGGDSTAIEMSTVLLPLVAPVVGDGLPSTWAGWKSTIFRTAACGFFLTTGGLLARYFFNRGGAGQFEEKGSALKVISSLEEYFAVDDFRGGDNTLESDESWEVVPDNQSTPKAEAYVLPNSNKKAGSKDVPASPPLDEPKIEKMDFSCIEERTSITWEIAFRQIGKTLKDPLNELAKESQVIYYYNNYEKCPEKADVDKLSYVMERIDFAAKFIMSMSPSLNRVVVVQDIGSELFQRMADEISKQADVRKYGESWQLLFDAVSVGRRDLIDPTYEERRGPFHDVYHQNKGAAYAVIRGEVWRLSIRDGKIFASRKNEDLEVKFIIGKLGHSGRWKFADEAVNEFMLHDVEAEFLKDVTVVPSRFTGIRRDEGAAIFDVELKDGMKLKCVHIDGHMVPVRNSGRGTGVEAYNANSPSDVGRPIVRSGRIWKFGTLKKPRLYFTSEESNAGRGIVSNSLRQSLAQNFLRSDIDSSSMSRPDSRGIVTSNDGKDYLEFQEGLIEIESIPRAANAYIIKGQGGLKIVSRYDAESQQFIDEYEDGKYLNAREDGTYEWMPCAQPTRRKRGAASSCLRRSEEGRAAEEFPLEEYEPIREQTTDRQPSRLDQDIGAPELLTRLDNIPEIGNAIRSPDGKCDAIIPTVAKFALENGFSNVRYRAIVMWSGATMTSRMVNHYAVVARKNGMDYVFDLTAGQFENRMPGLVGPIIAREEDWAEIYISGSRTWLIKFRDFDDRQSAIDHFSVPVMDPMQPIENAVVLKAPSWYMKIRNGEVSRNF</sequence>
<proteinExistence type="predicted"/>
<dbReference type="GeneID" id="93130740"/>
<organism evidence="3 4">
    <name type="scientific">Burkholderia dolosa</name>
    <dbReference type="NCBI Taxonomy" id="152500"/>
    <lineage>
        <taxon>Bacteria</taxon>
        <taxon>Pseudomonadati</taxon>
        <taxon>Pseudomonadota</taxon>
        <taxon>Betaproteobacteria</taxon>
        <taxon>Burkholderiales</taxon>
        <taxon>Burkholderiaceae</taxon>
        <taxon>Burkholderia</taxon>
        <taxon>Burkholderia cepacia complex</taxon>
    </lineage>
</organism>
<dbReference type="Proteomes" id="UP000625568">
    <property type="component" value="Chromosome 3"/>
</dbReference>
<dbReference type="EMBL" id="CP069484">
    <property type="protein sequence ID" value="QRO81176.1"/>
    <property type="molecule type" value="Genomic_DNA"/>
</dbReference>
<dbReference type="Pfam" id="PF15645">
    <property type="entry name" value="Tox-PLDMTX"/>
    <property type="match status" value="1"/>
</dbReference>
<evidence type="ECO:0000313" key="3">
    <source>
        <dbReference type="EMBL" id="QRO81176.1"/>
    </source>
</evidence>
<feature type="domain" description="Tox-PLDMTX" evidence="2">
    <location>
        <begin position="721"/>
        <end position="853"/>
    </location>
</feature>
<dbReference type="Gene3D" id="3.10.670.10">
    <property type="entry name" value="Secreted effector protein ssei"/>
    <property type="match status" value="1"/>
</dbReference>
<name>A0A892IDZ3_9BURK</name>
<evidence type="ECO:0000313" key="4">
    <source>
        <dbReference type="Proteomes" id="UP000625568"/>
    </source>
</evidence>
<feature type="compositionally biased region" description="Basic and acidic residues" evidence="1">
    <location>
        <begin position="681"/>
        <end position="696"/>
    </location>
</feature>
<accession>A0A892IDZ3</accession>
<keyword evidence="4" id="KW-1185">Reference proteome</keyword>
<evidence type="ECO:0000256" key="1">
    <source>
        <dbReference type="SAM" id="MobiDB-lite"/>
    </source>
</evidence>
<dbReference type="AlphaFoldDB" id="A0A892IDZ3"/>
<protein>
    <recommendedName>
        <fullName evidence="2">Tox-PLDMTX domain-containing protein</fullName>
    </recommendedName>
</protein>
<feature type="region of interest" description="Disordered" evidence="1">
    <location>
        <begin position="674"/>
        <end position="696"/>
    </location>
</feature>
<dbReference type="InterPro" id="IPR028907">
    <property type="entry name" value="Tox-PLDMTX_dom"/>
</dbReference>
<evidence type="ECO:0000259" key="2">
    <source>
        <dbReference type="Pfam" id="PF15645"/>
    </source>
</evidence>
<reference evidence="3 4" key="1">
    <citation type="submission" date="2021-02" db="EMBL/GenBank/DDBJ databases">
        <title>FDA dAtabase for Regulatory Grade micrObial Sequences (FDA-ARGOS): Supporting development and validation of Infectious Disease Dx tests.</title>
        <authorList>
            <person name="Minogue T."/>
            <person name="Wolcott M."/>
            <person name="Wasieloski L."/>
            <person name="Aguilar W."/>
            <person name="Moore D."/>
            <person name="Jaissle J."/>
            <person name="Tallon L."/>
            <person name="Sadzewicz L."/>
            <person name="Zhao X."/>
            <person name="Boylan J."/>
            <person name="Ott S."/>
            <person name="Bowen H."/>
            <person name="Vavikolanu K."/>
            <person name="Mehta A."/>
            <person name="Aluvathingal J."/>
            <person name="Nadendla S."/>
            <person name="Yan Y."/>
            <person name="Sichtig H."/>
        </authorList>
    </citation>
    <scope>NUCLEOTIDE SEQUENCE [LARGE SCALE GENOMIC DNA]</scope>
    <source>
        <strain evidence="3 4">FDAARGOS_1272</strain>
    </source>
</reference>
<gene>
    <name evidence="3" type="ORF">I6K02_25740</name>
</gene>
<dbReference type="RefSeq" id="WP_158380459.1">
    <property type="nucleotide sequence ID" value="NZ_CABVPR010000042.1"/>
</dbReference>